<evidence type="ECO:0000256" key="1">
    <source>
        <dbReference type="ARBA" id="ARBA00004604"/>
    </source>
</evidence>
<evidence type="ECO:0000313" key="7">
    <source>
        <dbReference type="Proteomes" id="UP000824540"/>
    </source>
</evidence>
<dbReference type="GO" id="GO:0003677">
    <property type="term" value="F:DNA binding"/>
    <property type="evidence" value="ECO:0007669"/>
    <property type="project" value="InterPro"/>
</dbReference>
<evidence type="ECO:0000256" key="2">
    <source>
        <dbReference type="ARBA" id="ARBA00009430"/>
    </source>
</evidence>
<keyword evidence="5" id="KW-0539">Nucleus</keyword>
<evidence type="ECO:0000313" key="6">
    <source>
        <dbReference type="EMBL" id="KAG9342459.1"/>
    </source>
</evidence>
<proteinExistence type="inferred from homology"/>
<keyword evidence="4" id="KW-0804">Transcription</keyword>
<dbReference type="GO" id="GO:0006351">
    <property type="term" value="P:DNA-templated transcription"/>
    <property type="evidence" value="ECO:0007669"/>
    <property type="project" value="InterPro"/>
</dbReference>
<dbReference type="OrthoDB" id="532500at2759"/>
<gene>
    <name evidence="6" type="ORF">JZ751_016461</name>
</gene>
<comment type="caution">
    <text evidence="6">The sequence shown here is derived from an EMBL/GenBank/DDBJ whole genome shotgun (WGS) entry which is preliminary data.</text>
</comment>
<dbReference type="GO" id="GO:0000428">
    <property type="term" value="C:DNA-directed RNA polymerase complex"/>
    <property type="evidence" value="ECO:0007669"/>
    <property type="project" value="UniProtKB-KW"/>
</dbReference>
<reference evidence="6" key="1">
    <citation type="thesis" date="2021" institute="BYU ScholarsArchive" country="Provo, UT, USA">
        <title>Applications of and Algorithms for Genome Assembly and Genomic Analyses with an Emphasis on Marine Teleosts.</title>
        <authorList>
            <person name="Pickett B.D."/>
        </authorList>
    </citation>
    <scope>NUCLEOTIDE SEQUENCE</scope>
    <source>
        <strain evidence="6">HI-2016</strain>
    </source>
</reference>
<comment type="similarity">
    <text evidence="2">Belongs to the eukaryotic RPA49/POLR1E RNA polymerase subunit family.</text>
</comment>
<dbReference type="AlphaFoldDB" id="A0A8T2NQE9"/>
<evidence type="ECO:0000256" key="3">
    <source>
        <dbReference type="ARBA" id="ARBA00022478"/>
    </source>
</evidence>
<accession>A0A8T2NQE9</accession>
<dbReference type="InterPro" id="IPR009668">
    <property type="entry name" value="RNA_pol-assoc_fac_A49-like"/>
</dbReference>
<dbReference type="Proteomes" id="UP000824540">
    <property type="component" value="Unassembled WGS sequence"/>
</dbReference>
<dbReference type="Pfam" id="PF06870">
    <property type="entry name" value="RNA_pol_I_A49"/>
    <property type="match status" value="1"/>
</dbReference>
<evidence type="ECO:0000256" key="5">
    <source>
        <dbReference type="ARBA" id="ARBA00023242"/>
    </source>
</evidence>
<evidence type="ECO:0008006" key="8">
    <source>
        <dbReference type="Google" id="ProtNLM"/>
    </source>
</evidence>
<name>A0A8T2NQE9_9TELE</name>
<comment type="subcellular location">
    <subcellularLocation>
        <location evidence="1">Nucleus</location>
        <location evidence="1">Nucleolus</location>
    </subcellularLocation>
</comment>
<dbReference type="GO" id="GO:0005730">
    <property type="term" value="C:nucleolus"/>
    <property type="evidence" value="ECO:0007669"/>
    <property type="project" value="UniProtKB-SubCell"/>
</dbReference>
<dbReference type="EMBL" id="JAFBMS010000028">
    <property type="protein sequence ID" value="KAG9342459.1"/>
    <property type="molecule type" value="Genomic_DNA"/>
</dbReference>
<keyword evidence="7" id="KW-1185">Reference proteome</keyword>
<dbReference type="PANTHER" id="PTHR14440">
    <property type="entry name" value="DNA-DIRECTED RNA POLYMERASE I SUBUNIT RPA49"/>
    <property type="match status" value="1"/>
</dbReference>
<organism evidence="6 7">
    <name type="scientific">Albula glossodonta</name>
    <name type="common">roundjaw bonefish</name>
    <dbReference type="NCBI Taxonomy" id="121402"/>
    <lineage>
        <taxon>Eukaryota</taxon>
        <taxon>Metazoa</taxon>
        <taxon>Chordata</taxon>
        <taxon>Craniata</taxon>
        <taxon>Vertebrata</taxon>
        <taxon>Euteleostomi</taxon>
        <taxon>Actinopterygii</taxon>
        <taxon>Neopterygii</taxon>
        <taxon>Teleostei</taxon>
        <taxon>Albuliformes</taxon>
        <taxon>Albulidae</taxon>
        <taxon>Albula</taxon>
    </lineage>
</organism>
<keyword evidence="3" id="KW-0240">DNA-directed RNA polymerase</keyword>
<protein>
    <recommendedName>
        <fullName evidence="8">RNA polymerase I subunit E</fullName>
    </recommendedName>
</protein>
<sequence>MAESSVWKYCGEEKDGDNAVLVQFSNGNLKNTEQVDFTLYKSSDSSNPRKRNRRILVAETDRLCYVGNNLGTGSFKCNTLCKYYVGVLDKTTRQMEVHDAQIFNMQPHFPGEATAEKETLESSSKSYRDKVDSLIEAFGTNKQKRALNARRLNQVGSDTLQRAVARAANTIIDQKGLEVLEQDVAETEAQTDNLLYLPPCHADADQPQDVYLFDDLISPIEYEALEAPGRKLLELSPEDREKMATDGSPLSVIRLLNTLSGDDESCDRKARCLWYLTQLLKLAHQRSITRKFGQDDGCPRIIQNKLMKNFTVETFNNGRIQNMVPTSMRIKLAAYSLALLLHLGDQTADLTLLHRDLGITENKMLEVAKAMGLKLSKRPLAEDGAAAPEDEHRLAMLELPLIKYDQFAQRRKRKKMK</sequence>
<evidence type="ECO:0000256" key="4">
    <source>
        <dbReference type="ARBA" id="ARBA00023163"/>
    </source>
</evidence>